<evidence type="ECO:0000313" key="2">
    <source>
        <dbReference type="Proteomes" id="UP000823775"/>
    </source>
</evidence>
<comment type="caution">
    <text evidence="1">The sequence shown here is derived from an EMBL/GenBank/DDBJ whole genome shotgun (WGS) entry which is preliminary data.</text>
</comment>
<organism evidence="1 2">
    <name type="scientific">Datura stramonium</name>
    <name type="common">Jimsonweed</name>
    <name type="synonym">Common thornapple</name>
    <dbReference type="NCBI Taxonomy" id="4076"/>
    <lineage>
        <taxon>Eukaryota</taxon>
        <taxon>Viridiplantae</taxon>
        <taxon>Streptophyta</taxon>
        <taxon>Embryophyta</taxon>
        <taxon>Tracheophyta</taxon>
        <taxon>Spermatophyta</taxon>
        <taxon>Magnoliopsida</taxon>
        <taxon>eudicotyledons</taxon>
        <taxon>Gunneridae</taxon>
        <taxon>Pentapetalae</taxon>
        <taxon>asterids</taxon>
        <taxon>lamiids</taxon>
        <taxon>Solanales</taxon>
        <taxon>Solanaceae</taxon>
        <taxon>Solanoideae</taxon>
        <taxon>Datureae</taxon>
        <taxon>Datura</taxon>
    </lineage>
</organism>
<evidence type="ECO:0000313" key="1">
    <source>
        <dbReference type="EMBL" id="MCD7453903.1"/>
    </source>
</evidence>
<dbReference type="EMBL" id="JACEIK010000273">
    <property type="protein sequence ID" value="MCD7453903.1"/>
    <property type="molecule type" value="Genomic_DNA"/>
</dbReference>
<dbReference type="Proteomes" id="UP000823775">
    <property type="component" value="Unassembled WGS sequence"/>
</dbReference>
<sequence>MNSNYYVPTNIFVLHGPTWFDNIENPYLRNFYTATANYYYHQPTSDNLGYNQALANNHYVLRDIGNPYLWDDHDYNQQPMGDFVDDVYVTNRSGFIDHHQGEANNHYASRNIGDHYFAPYNLDHNYSAFTGPDHMYNGQNSFHHIEDPYLWDDIYNQLTGEFNDGVYCHN</sequence>
<name>A0ABS8S467_DATST</name>
<reference evidence="1 2" key="1">
    <citation type="journal article" date="2021" name="BMC Genomics">
        <title>Datura genome reveals duplications of psychoactive alkaloid biosynthetic genes and high mutation rate following tissue culture.</title>
        <authorList>
            <person name="Rajewski A."/>
            <person name="Carter-House D."/>
            <person name="Stajich J."/>
            <person name="Litt A."/>
        </authorList>
    </citation>
    <scope>NUCLEOTIDE SEQUENCE [LARGE SCALE GENOMIC DNA]</scope>
    <source>
        <strain evidence="1">AR-01</strain>
    </source>
</reference>
<protein>
    <submittedName>
        <fullName evidence="1">Uncharacterized protein</fullName>
    </submittedName>
</protein>
<accession>A0ABS8S467</accession>
<gene>
    <name evidence="1" type="ORF">HAX54_022609</name>
</gene>
<keyword evidence="2" id="KW-1185">Reference proteome</keyword>
<proteinExistence type="predicted"/>